<comment type="subcellular location">
    <subcellularLocation>
        <location evidence="1">Cell membrane</location>
        <topology evidence="1">Multi-pass membrane protein</topology>
    </subcellularLocation>
</comment>
<dbReference type="Pfam" id="PF03595">
    <property type="entry name" value="SLAC1"/>
    <property type="match status" value="1"/>
</dbReference>
<dbReference type="HOGENOM" id="CLU_030057_6_1_1"/>
<evidence type="ECO:0000256" key="7">
    <source>
        <dbReference type="ARBA" id="ARBA00023136"/>
    </source>
</evidence>
<dbReference type="AlphaFoldDB" id="A1CC16"/>
<keyword evidence="3" id="KW-0813">Transport</keyword>
<feature type="transmembrane region" description="Helical" evidence="11">
    <location>
        <begin position="369"/>
        <end position="393"/>
    </location>
</feature>
<dbReference type="PANTHER" id="PTHR31686">
    <property type="match status" value="1"/>
</dbReference>
<dbReference type="InterPro" id="IPR051629">
    <property type="entry name" value="Sulfite_efflux_TDT"/>
</dbReference>
<feature type="transmembrane region" description="Helical" evidence="11">
    <location>
        <begin position="59"/>
        <end position="77"/>
    </location>
</feature>
<dbReference type="CDD" id="cd09318">
    <property type="entry name" value="TDT_SSU1"/>
    <property type="match status" value="1"/>
</dbReference>
<dbReference type="EMBL" id="DS027049">
    <property type="protein sequence ID" value="EAW13284.1"/>
    <property type="molecule type" value="Genomic_DNA"/>
</dbReference>
<keyword evidence="5 11" id="KW-0812">Transmembrane</keyword>
<dbReference type="Gene3D" id="1.50.10.150">
    <property type="entry name" value="Voltage-dependent anion channel"/>
    <property type="match status" value="1"/>
</dbReference>
<feature type="transmembrane region" description="Helical" evidence="11">
    <location>
        <begin position="196"/>
        <end position="217"/>
    </location>
</feature>
<comment type="function">
    <text evidence="8">Sulphite efflux pump required for the secretion of sulphite as a reducing agent. In the presence of sulphite, cystine in keratin is directly cleaved to cysteine and S-sulphocysteine, and thereby, reduced proteins become accessible to hydrolysis by a variety of secreted endo- and exoproteases. Excretion of sulphite mediated by an efflux pump also represents a detoxification pathway for dermatophytes during infection of the epidermal stratum corneum, hair and nails, which are rich in cysteine.</text>
</comment>
<dbReference type="PANTHER" id="PTHR31686:SF1">
    <property type="entry name" value="SULFITE EFFLUX PUMP SSU1"/>
    <property type="match status" value="1"/>
</dbReference>
<evidence type="ECO:0000256" key="3">
    <source>
        <dbReference type="ARBA" id="ARBA00022448"/>
    </source>
</evidence>
<dbReference type="GeneID" id="4706799"/>
<dbReference type="OMA" id="AWHAVIM"/>
<evidence type="ECO:0000313" key="12">
    <source>
        <dbReference type="EMBL" id="EAW13284.1"/>
    </source>
</evidence>
<dbReference type="Proteomes" id="UP000006701">
    <property type="component" value="Unassembled WGS sequence"/>
</dbReference>
<keyword evidence="4" id="KW-1003">Cell membrane</keyword>
<evidence type="ECO:0000256" key="8">
    <source>
        <dbReference type="ARBA" id="ARBA00056100"/>
    </source>
</evidence>
<dbReference type="eggNOG" id="ENOG502QT02">
    <property type="taxonomic scope" value="Eukaryota"/>
</dbReference>
<keyword evidence="6 11" id="KW-1133">Transmembrane helix</keyword>
<feature type="region of interest" description="Disordered" evidence="10">
    <location>
        <begin position="1"/>
        <end position="33"/>
    </location>
</feature>
<comment type="similarity">
    <text evidence="2">Belongs to the tellurite-resistance/dicarboxylate transporter (TDT) family.</text>
</comment>
<evidence type="ECO:0000256" key="5">
    <source>
        <dbReference type="ARBA" id="ARBA00022692"/>
    </source>
</evidence>
<evidence type="ECO:0000256" key="1">
    <source>
        <dbReference type="ARBA" id="ARBA00004651"/>
    </source>
</evidence>
<feature type="compositionally biased region" description="Basic and acidic residues" evidence="10">
    <location>
        <begin position="1"/>
        <end position="22"/>
    </location>
</feature>
<evidence type="ECO:0000256" key="6">
    <source>
        <dbReference type="ARBA" id="ARBA00022989"/>
    </source>
</evidence>
<feature type="transmembrane region" description="Helical" evidence="11">
    <location>
        <begin position="83"/>
        <end position="108"/>
    </location>
</feature>
<dbReference type="GO" id="GO:0000319">
    <property type="term" value="F:sulfite transmembrane transporter activity"/>
    <property type="evidence" value="ECO:0007669"/>
    <property type="project" value="TreeGrafter"/>
</dbReference>
<evidence type="ECO:0000256" key="11">
    <source>
        <dbReference type="SAM" id="Phobius"/>
    </source>
</evidence>
<accession>A1CC16</accession>
<gene>
    <name evidence="12" type="ORF">ACLA_017310</name>
</gene>
<dbReference type="OrthoDB" id="1099at2759"/>
<keyword evidence="7 11" id="KW-0472">Membrane</keyword>
<evidence type="ECO:0000256" key="4">
    <source>
        <dbReference type="ARBA" id="ARBA00022475"/>
    </source>
</evidence>
<reference evidence="12 13" key="1">
    <citation type="journal article" date="2008" name="PLoS Genet.">
        <title>Genomic islands in the pathogenic filamentous fungus Aspergillus fumigatus.</title>
        <authorList>
            <person name="Fedorova N.D."/>
            <person name="Khaldi N."/>
            <person name="Joardar V.S."/>
            <person name="Maiti R."/>
            <person name="Amedeo P."/>
            <person name="Anderson M.J."/>
            <person name="Crabtree J."/>
            <person name="Silva J.C."/>
            <person name="Badger J.H."/>
            <person name="Albarraq A."/>
            <person name="Angiuoli S."/>
            <person name="Bussey H."/>
            <person name="Bowyer P."/>
            <person name="Cotty P.J."/>
            <person name="Dyer P.S."/>
            <person name="Egan A."/>
            <person name="Galens K."/>
            <person name="Fraser-Liggett C.M."/>
            <person name="Haas B.J."/>
            <person name="Inman J.M."/>
            <person name="Kent R."/>
            <person name="Lemieux S."/>
            <person name="Malavazi I."/>
            <person name="Orvis J."/>
            <person name="Roemer T."/>
            <person name="Ronning C.M."/>
            <person name="Sundaram J.P."/>
            <person name="Sutton G."/>
            <person name="Turner G."/>
            <person name="Venter J.C."/>
            <person name="White O.R."/>
            <person name="Whitty B.R."/>
            <person name="Youngman P."/>
            <person name="Wolfe K.H."/>
            <person name="Goldman G.H."/>
            <person name="Wortman J.R."/>
            <person name="Jiang B."/>
            <person name="Denning D.W."/>
            <person name="Nierman W.C."/>
        </authorList>
    </citation>
    <scope>NUCLEOTIDE SEQUENCE [LARGE SCALE GENOMIC DNA]</scope>
    <source>
        <strain evidence="13">ATCC 1007 / CBS 513.65 / DSM 816 / NCTC 3887 / NRRL 1</strain>
    </source>
</reference>
<dbReference type="InterPro" id="IPR038665">
    <property type="entry name" value="Voltage-dep_anion_channel_sf"/>
</dbReference>
<dbReference type="RefSeq" id="XP_001274710.1">
    <property type="nucleotide sequence ID" value="XM_001274709.1"/>
</dbReference>
<dbReference type="VEuPathDB" id="FungiDB:ACLA_017310"/>
<organism evidence="12 13">
    <name type="scientific">Aspergillus clavatus (strain ATCC 1007 / CBS 513.65 / DSM 816 / NCTC 3887 / NRRL 1 / QM 1276 / 107)</name>
    <dbReference type="NCBI Taxonomy" id="344612"/>
    <lineage>
        <taxon>Eukaryota</taxon>
        <taxon>Fungi</taxon>
        <taxon>Dikarya</taxon>
        <taxon>Ascomycota</taxon>
        <taxon>Pezizomycotina</taxon>
        <taxon>Eurotiomycetes</taxon>
        <taxon>Eurotiomycetidae</taxon>
        <taxon>Eurotiales</taxon>
        <taxon>Aspergillaceae</taxon>
        <taxon>Aspergillus</taxon>
        <taxon>Aspergillus subgen. Fumigati</taxon>
    </lineage>
</organism>
<dbReference type="GO" id="GO:0005886">
    <property type="term" value="C:plasma membrane"/>
    <property type="evidence" value="ECO:0007669"/>
    <property type="project" value="UniProtKB-SubCell"/>
</dbReference>
<evidence type="ECO:0000256" key="9">
    <source>
        <dbReference type="ARBA" id="ARBA00072906"/>
    </source>
</evidence>
<dbReference type="InterPro" id="IPR004695">
    <property type="entry name" value="SLAC1/Mae1/Ssu1/TehA"/>
</dbReference>
<evidence type="ECO:0000313" key="13">
    <source>
        <dbReference type="Proteomes" id="UP000006701"/>
    </source>
</evidence>
<feature type="transmembrane region" description="Helical" evidence="11">
    <location>
        <begin position="342"/>
        <end position="363"/>
    </location>
</feature>
<evidence type="ECO:0000256" key="2">
    <source>
        <dbReference type="ARBA" id="ARBA00008566"/>
    </source>
</evidence>
<sequence>MSRGRGESPWNDRRSSETHHEPFSPSELSTCGLEPVNEEPEVSKHEIGWRYVVRNFTPAWFSANMGTGIVSILLNTLPYNGRWLYWISVVIFVLNILLFLVFLICSLLRYIVYPDIFSVMVRHPVQSLFLGTFPMGLATIINMICLVCVPAWGSWVAYVAWGLWIADAVISVMTCFALPFIMWVKNESTLPSMGPAWLLPIVACVVAAASGGIVASVLPNPQHALGTLLASYVLWGVGVPLAMMIIGIYLMRLMLHKLPARAIIVSTFLPLGPLGQGGFGIQKLGDVAQKVFPQTQTLRAGAGDVLHDVGVLLGLLLWGFGLLWLFFAVASILYVRRFPFKLGWWAFTFPLGVFSTCTVQLGRELPSRFYAVLGTILSLCVVLLWILVTCLTINGILDRTLFVASDLAALQDKRRRMSRQEETKLALHERKAAIPGQRHPE</sequence>
<dbReference type="KEGG" id="act:ACLA_017310"/>
<feature type="transmembrane region" description="Helical" evidence="11">
    <location>
        <begin position="128"/>
        <end position="152"/>
    </location>
</feature>
<proteinExistence type="inferred from homology"/>
<feature type="transmembrane region" description="Helical" evidence="11">
    <location>
        <begin position="229"/>
        <end position="250"/>
    </location>
</feature>
<feature type="transmembrane region" description="Helical" evidence="11">
    <location>
        <begin position="315"/>
        <end position="335"/>
    </location>
</feature>
<evidence type="ECO:0000256" key="10">
    <source>
        <dbReference type="SAM" id="MobiDB-lite"/>
    </source>
</evidence>
<protein>
    <recommendedName>
        <fullName evidence="9">Sulfite efflux pump SSU1</fullName>
    </recommendedName>
</protein>
<keyword evidence="13" id="KW-1185">Reference proteome</keyword>
<feature type="transmembrane region" description="Helical" evidence="11">
    <location>
        <begin position="262"/>
        <end position="281"/>
    </location>
</feature>
<feature type="transmembrane region" description="Helical" evidence="11">
    <location>
        <begin position="158"/>
        <end position="184"/>
    </location>
</feature>
<name>A1CC16_ASPCL</name>
<dbReference type="FunFam" id="1.50.10.150:FF:000004">
    <property type="entry name" value="Malic acid transporter"/>
    <property type="match status" value="1"/>
</dbReference>